<evidence type="ECO:0000313" key="1">
    <source>
        <dbReference type="EMBL" id="KAF1376923.1"/>
    </source>
</evidence>
<reference evidence="1 2" key="1">
    <citation type="submission" date="2019-06" db="EMBL/GenBank/DDBJ databases">
        <title>A chromosome-scale genome assembly of the European perch, Perca fluviatilis.</title>
        <authorList>
            <person name="Roques C."/>
            <person name="Zahm M."/>
            <person name="Cabau C."/>
            <person name="Klopp C."/>
            <person name="Bouchez O."/>
            <person name="Donnadieu C."/>
            <person name="Kuhl H."/>
            <person name="Gislard M."/>
            <person name="Guendouz S."/>
            <person name="Journot L."/>
            <person name="Haffray P."/>
            <person name="Bestin A."/>
            <person name="Morvezen R."/>
            <person name="Feron R."/>
            <person name="Wen M."/>
            <person name="Jouanno E."/>
            <person name="Herpin A."/>
            <person name="Schartl M."/>
            <person name="Postlethwait J."/>
            <person name="Schaerlinger B."/>
            <person name="Chardard D."/>
            <person name="Lecocq T."/>
            <person name="Poncet C."/>
            <person name="Jaffrelo L."/>
            <person name="Lampietro C."/>
            <person name="Guiguen Y."/>
        </authorList>
    </citation>
    <scope>NUCLEOTIDE SEQUENCE [LARGE SCALE GENOMIC DNA]</scope>
    <source>
        <tissue evidence="1">Blood</tissue>
    </source>
</reference>
<protein>
    <submittedName>
        <fullName evidence="1">Uncharacterized protein</fullName>
    </submittedName>
</protein>
<name>A0A6A5ELN8_PERFL</name>
<proteinExistence type="predicted"/>
<dbReference type="EMBL" id="VHII01000018">
    <property type="protein sequence ID" value="KAF1376923.1"/>
    <property type="molecule type" value="Genomic_DNA"/>
</dbReference>
<evidence type="ECO:0000313" key="2">
    <source>
        <dbReference type="Proteomes" id="UP000465112"/>
    </source>
</evidence>
<dbReference type="PANTHER" id="PTHR34488:SF1">
    <property type="entry name" value="SI:CH211-245H14.1-RELATED"/>
    <property type="match status" value="1"/>
</dbReference>
<dbReference type="Proteomes" id="UP000465112">
    <property type="component" value="Unassembled WGS sequence"/>
</dbReference>
<comment type="caution">
    <text evidence="1">The sequence shown here is derived from an EMBL/GenBank/DDBJ whole genome shotgun (WGS) entry which is preliminary data.</text>
</comment>
<sequence length="161" mass="17988">MAEAETTVPGRNFCVHLAGKTNDAHHAFVEKFKDVGQTEVRSPEESDYILVFCPIASRVGTDISEALDHMPGGKPVILVVMHHTFSPDHVVAPSMRQVNNQAVLLTVDCLFYEGNLLKCNCNDIAWYDVQKVLGIPPQVHTSQCFKNHLNKLSKCDYNHEL</sequence>
<accession>A0A6A5ELN8</accession>
<dbReference type="PANTHER" id="PTHR34488">
    <property type="entry name" value="SI:CH211-245H14.1-RELATED"/>
    <property type="match status" value="1"/>
</dbReference>
<dbReference type="AlphaFoldDB" id="A0A6A5ELN8"/>
<organism evidence="1 2">
    <name type="scientific">Perca fluviatilis</name>
    <name type="common">European perch</name>
    <dbReference type="NCBI Taxonomy" id="8168"/>
    <lineage>
        <taxon>Eukaryota</taxon>
        <taxon>Metazoa</taxon>
        <taxon>Chordata</taxon>
        <taxon>Craniata</taxon>
        <taxon>Vertebrata</taxon>
        <taxon>Euteleostomi</taxon>
        <taxon>Actinopterygii</taxon>
        <taxon>Neopterygii</taxon>
        <taxon>Teleostei</taxon>
        <taxon>Neoteleostei</taxon>
        <taxon>Acanthomorphata</taxon>
        <taxon>Eupercaria</taxon>
        <taxon>Perciformes</taxon>
        <taxon>Percoidei</taxon>
        <taxon>Percidae</taxon>
        <taxon>Percinae</taxon>
        <taxon>Perca</taxon>
    </lineage>
</organism>
<gene>
    <name evidence="1" type="ORF">PFLUV_G00216530</name>
</gene>
<keyword evidence="2" id="KW-1185">Reference proteome</keyword>